<accession>A0ABP1HDV3</accession>
<reference evidence="1 2" key="1">
    <citation type="submission" date="2024-07" db="EMBL/GenBank/DDBJ databases">
        <authorList>
            <person name="Akdeniz Z."/>
        </authorList>
    </citation>
    <scope>NUCLEOTIDE SEQUENCE [LARGE SCALE GENOMIC DNA]</scope>
</reference>
<dbReference type="Proteomes" id="UP001642409">
    <property type="component" value="Unassembled WGS sequence"/>
</dbReference>
<proteinExistence type="predicted"/>
<comment type="caution">
    <text evidence="1">The sequence shown here is derived from an EMBL/GenBank/DDBJ whole genome shotgun (WGS) entry which is preliminary data.</text>
</comment>
<name>A0ABP1HDV3_9EUKA</name>
<protein>
    <submittedName>
        <fullName evidence="1">Ribosomal_protein S12</fullName>
    </submittedName>
</protein>
<gene>
    <name evidence="1" type="ORF">HINF_LOCUS12425</name>
</gene>
<evidence type="ECO:0000313" key="1">
    <source>
        <dbReference type="EMBL" id="CAL5992117.1"/>
    </source>
</evidence>
<keyword evidence="2" id="KW-1185">Reference proteome</keyword>
<evidence type="ECO:0000313" key="2">
    <source>
        <dbReference type="Proteomes" id="UP001642409"/>
    </source>
</evidence>
<organism evidence="1 2">
    <name type="scientific">Hexamita inflata</name>
    <dbReference type="NCBI Taxonomy" id="28002"/>
    <lineage>
        <taxon>Eukaryota</taxon>
        <taxon>Metamonada</taxon>
        <taxon>Diplomonadida</taxon>
        <taxon>Hexamitidae</taxon>
        <taxon>Hexamitinae</taxon>
        <taxon>Hexamita</taxon>
    </lineage>
</organism>
<sequence>MCKTRGVTVCTKFKRMELGELAGQFRMKGNVNASRMGKVHNASTLAIMDFGGKLNEGDLAQFNVLLQ</sequence>
<dbReference type="EMBL" id="CAXDID020000028">
    <property type="protein sequence ID" value="CAL5992117.1"/>
    <property type="molecule type" value="Genomic_DNA"/>
</dbReference>